<proteinExistence type="predicted"/>
<name>Q8Q5Q5_9RETR</name>
<dbReference type="EMBL" id="AF474246">
    <property type="protein sequence ID" value="AAM13446.1"/>
    <property type="molecule type" value="Genomic_RNA"/>
</dbReference>
<sequence length="78" mass="9293">MEEIIPLFNKATDKLGQEAAIRLFVLAHQVERDKFIKLLHLLIWRNRFKVPNPRGCLCWWCCKLYYWQLQSTLSISSA</sequence>
<accession>Q8Q5Q5</accession>
<organism evidence="1">
    <name type="scientific">Feline immunodeficiency virus</name>
    <dbReference type="NCBI Taxonomy" id="11673"/>
    <lineage>
        <taxon>Viruses</taxon>
        <taxon>Riboviria</taxon>
        <taxon>Pararnavirae</taxon>
        <taxon>Artverviricota</taxon>
        <taxon>Revtraviricetes</taxon>
        <taxon>Ortervirales</taxon>
        <taxon>Retroviridae</taxon>
        <taxon>Orthoretrovirinae</taxon>
        <taxon>Lentivirus</taxon>
        <taxon>Lentivirus felimdef</taxon>
    </lineage>
</organism>
<evidence type="ECO:0000313" key="1">
    <source>
        <dbReference type="EMBL" id="AAM13446.1"/>
    </source>
</evidence>
<reference evidence="1" key="1">
    <citation type="submission" date="2002-01" db="EMBL/GenBank/DDBJ databases">
        <title>Feline immunodeficiency virus subtype C complete genome sequence.</title>
        <authorList>
            <person name="Harmache A."/>
            <person name="Meiering C."/>
            <person name="Learn G.H.Jr."/>
            <person name="Hoover E.A."/>
            <person name="Mullins J.I."/>
        </authorList>
    </citation>
    <scope>NUCLEOTIDE SEQUENCE</scope>
    <source>
        <strain evidence="1">BM3070</strain>
    </source>
</reference>
<protein>
    <submittedName>
        <fullName evidence="1">ORF2</fullName>
    </submittedName>
</protein>